<name>A0AAV0HZ55_9ROSI</name>
<dbReference type="PANTHER" id="PTHR42647:SF55">
    <property type="entry name" value="BOI-RELATED E3 UBIQUITIN-PROTEIN LIGASE 1"/>
    <property type="match status" value="1"/>
</dbReference>
<evidence type="ECO:0000313" key="5">
    <source>
        <dbReference type="Proteomes" id="UP001154282"/>
    </source>
</evidence>
<evidence type="ECO:0000313" key="4">
    <source>
        <dbReference type="EMBL" id="CAI0389210.1"/>
    </source>
</evidence>
<evidence type="ECO:0000256" key="1">
    <source>
        <dbReference type="ARBA" id="ARBA00022723"/>
    </source>
</evidence>
<keyword evidence="1" id="KW-0479">Metal-binding</keyword>
<sequence>MAIQPPPIALFPSRSHSLLNNNANNSRYGNPLLCFHPLFILYSSILSSISFFFRDLFKSVQGNDIPMYQPVVDCDPVPAKTTSVTITNNNSEIGLTSRHIVMNPPLASRKRRYRCRDPSAELIGPYKVVSHQKTKFSGLPSSTGNKDIISLETQQEPSQFRRFIVEPTLRMRIELEERKRRQSRMMVEAIQEGIVKRLREKDDEIQRLGKRNCDLKEKVRSLCVENRIWRGVAQTNEATTNLLRSNLEQVLEHVGKHKLQGNKEGETAAILADAESSCGSNDQGVEEELKLKVAVKEKGFVGANDI</sequence>
<proteinExistence type="predicted"/>
<dbReference type="GO" id="GO:0004842">
    <property type="term" value="F:ubiquitin-protein transferase activity"/>
    <property type="evidence" value="ECO:0007669"/>
    <property type="project" value="TreeGrafter"/>
</dbReference>
<dbReference type="Proteomes" id="UP001154282">
    <property type="component" value="Unassembled WGS sequence"/>
</dbReference>
<reference evidence="4" key="1">
    <citation type="submission" date="2022-08" db="EMBL/GenBank/DDBJ databases">
        <authorList>
            <person name="Gutierrez-Valencia J."/>
        </authorList>
    </citation>
    <scope>NUCLEOTIDE SEQUENCE</scope>
</reference>
<dbReference type="GO" id="GO:0043067">
    <property type="term" value="P:regulation of programmed cell death"/>
    <property type="evidence" value="ECO:0007669"/>
    <property type="project" value="TreeGrafter"/>
</dbReference>
<comment type="caution">
    <text evidence="4">The sequence shown here is derived from an EMBL/GenBank/DDBJ whole genome shotgun (WGS) entry which is preliminary data.</text>
</comment>
<keyword evidence="2" id="KW-0863">Zinc-finger</keyword>
<dbReference type="PANTHER" id="PTHR42647">
    <property type="entry name" value="SBP (S-RIBONUCLEASE BINDING PROTEIN) FAMILY PROTEIN"/>
    <property type="match status" value="1"/>
</dbReference>
<organism evidence="4 5">
    <name type="scientific">Linum tenue</name>
    <dbReference type="NCBI Taxonomy" id="586396"/>
    <lineage>
        <taxon>Eukaryota</taxon>
        <taxon>Viridiplantae</taxon>
        <taxon>Streptophyta</taxon>
        <taxon>Embryophyta</taxon>
        <taxon>Tracheophyta</taxon>
        <taxon>Spermatophyta</taxon>
        <taxon>Magnoliopsida</taxon>
        <taxon>eudicotyledons</taxon>
        <taxon>Gunneridae</taxon>
        <taxon>Pentapetalae</taxon>
        <taxon>rosids</taxon>
        <taxon>fabids</taxon>
        <taxon>Malpighiales</taxon>
        <taxon>Linaceae</taxon>
        <taxon>Linum</taxon>
    </lineage>
</organism>
<evidence type="ECO:0000256" key="2">
    <source>
        <dbReference type="ARBA" id="ARBA00022771"/>
    </source>
</evidence>
<dbReference type="AlphaFoldDB" id="A0AAV0HZ55"/>
<gene>
    <name evidence="4" type="ORF">LITE_LOCUS6135</name>
</gene>
<dbReference type="EMBL" id="CAMGYJ010000003">
    <property type="protein sequence ID" value="CAI0389210.1"/>
    <property type="molecule type" value="Genomic_DNA"/>
</dbReference>
<keyword evidence="3" id="KW-0862">Zinc</keyword>
<evidence type="ECO:0000256" key="3">
    <source>
        <dbReference type="ARBA" id="ARBA00022833"/>
    </source>
</evidence>
<protein>
    <submittedName>
        <fullName evidence="4">Uncharacterized protein</fullName>
    </submittedName>
</protein>
<dbReference type="GO" id="GO:0008270">
    <property type="term" value="F:zinc ion binding"/>
    <property type="evidence" value="ECO:0007669"/>
    <property type="project" value="UniProtKB-KW"/>
</dbReference>
<keyword evidence="5" id="KW-1185">Reference proteome</keyword>
<accession>A0AAV0HZ55</accession>